<sequence>MAGKTQKKKNDLYTFSTLLLLLRFTRFSFAVVVITPSRKHATIPFAEQFEITTSLWRVSGRASAYL</sequence>
<accession>A0A2M3ZPF8</accession>
<dbReference type="AlphaFoldDB" id="A0A2M3ZPF8"/>
<reference evidence="1" key="1">
    <citation type="submission" date="2018-01" db="EMBL/GenBank/DDBJ databases">
        <title>An insight into the sialome of Amazonian anophelines.</title>
        <authorList>
            <person name="Ribeiro J.M."/>
            <person name="Scarpassa V."/>
            <person name="Calvo E."/>
        </authorList>
    </citation>
    <scope>NUCLEOTIDE SEQUENCE</scope>
    <source>
        <tissue evidence="1">Salivary glands</tissue>
    </source>
</reference>
<dbReference type="EMBL" id="GGFM01009579">
    <property type="protein sequence ID" value="MBW30330.1"/>
    <property type="molecule type" value="Transcribed_RNA"/>
</dbReference>
<organism evidence="1">
    <name type="scientific">Anopheles braziliensis</name>
    <dbReference type="NCBI Taxonomy" id="58242"/>
    <lineage>
        <taxon>Eukaryota</taxon>
        <taxon>Metazoa</taxon>
        <taxon>Ecdysozoa</taxon>
        <taxon>Arthropoda</taxon>
        <taxon>Hexapoda</taxon>
        <taxon>Insecta</taxon>
        <taxon>Pterygota</taxon>
        <taxon>Neoptera</taxon>
        <taxon>Endopterygota</taxon>
        <taxon>Diptera</taxon>
        <taxon>Nematocera</taxon>
        <taxon>Culicoidea</taxon>
        <taxon>Culicidae</taxon>
        <taxon>Anophelinae</taxon>
        <taxon>Anopheles</taxon>
    </lineage>
</organism>
<name>A0A2M3ZPF8_9DIPT</name>
<evidence type="ECO:0000313" key="1">
    <source>
        <dbReference type="EMBL" id="MBW30330.1"/>
    </source>
</evidence>
<proteinExistence type="predicted"/>
<protein>
    <submittedName>
        <fullName evidence="1">Putative secreted peptide</fullName>
    </submittedName>
</protein>